<feature type="signal peptide" evidence="1">
    <location>
        <begin position="1"/>
        <end position="18"/>
    </location>
</feature>
<accession>A0ABU5VSF4</accession>
<organism evidence="3 4">
    <name type="scientific">Bacteriovorax antarcticus</name>
    <dbReference type="NCBI Taxonomy" id="3088717"/>
    <lineage>
        <taxon>Bacteria</taxon>
        <taxon>Pseudomonadati</taxon>
        <taxon>Bdellovibrionota</taxon>
        <taxon>Bacteriovoracia</taxon>
        <taxon>Bacteriovoracales</taxon>
        <taxon>Bacteriovoracaceae</taxon>
        <taxon>Bacteriovorax</taxon>
    </lineage>
</organism>
<protein>
    <submittedName>
        <fullName evidence="3">Phosphatase PAP2 family protein</fullName>
    </submittedName>
</protein>
<evidence type="ECO:0000313" key="3">
    <source>
        <dbReference type="EMBL" id="MEA9355984.1"/>
    </source>
</evidence>
<comment type="caution">
    <text evidence="3">The sequence shown here is derived from an EMBL/GenBank/DDBJ whole genome shotgun (WGS) entry which is preliminary data.</text>
</comment>
<keyword evidence="4" id="KW-1185">Reference proteome</keyword>
<evidence type="ECO:0000313" key="4">
    <source>
        <dbReference type="Proteomes" id="UP001302274"/>
    </source>
</evidence>
<dbReference type="CDD" id="cd03380">
    <property type="entry name" value="PAP2_like_1"/>
    <property type="match status" value="1"/>
</dbReference>
<dbReference type="SUPFAM" id="SSF48317">
    <property type="entry name" value="Acid phosphatase/Vanadium-dependent haloperoxidase"/>
    <property type="match status" value="1"/>
</dbReference>
<name>A0ABU5VSF4_9BACT</name>
<dbReference type="Gene3D" id="1.20.144.10">
    <property type="entry name" value="Phosphatidic acid phosphatase type 2/haloperoxidase"/>
    <property type="match status" value="1"/>
</dbReference>
<dbReference type="InterPro" id="IPR000326">
    <property type="entry name" value="PAP2/HPO"/>
</dbReference>
<gene>
    <name evidence="3" type="ORF">SHI21_07225</name>
</gene>
<sequence length="212" mass="23517">MKFFSLLLFLSISGTAFGQFDFMDNGDQLGPYPVLDSVENKQEVEQMLYLQKVRTGADCAEAQVQATANLATLFGGKNGVLSDNEIAKVKKKLTMVTIKTGTEIYFSKSEFKRPRPYLTHPEIKPCVDLESSTAYPSGHSALARVYARMLSVIYPERSLQFFERADKAAFNRVLGGVHYPSDIVAGKKLGDVLADGYLSDSGLREELERLGR</sequence>
<evidence type="ECO:0000256" key="1">
    <source>
        <dbReference type="SAM" id="SignalP"/>
    </source>
</evidence>
<keyword evidence="1" id="KW-0732">Signal</keyword>
<feature type="chain" id="PRO_5045372621" evidence="1">
    <location>
        <begin position="19"/>
        <end position="212"/>
    </location>
</feature>
<dbReference type="InterPro" id="IPR036938">
    <property type="entry name" value="PAP2/HPO_sf"/>
</dbReference>
<feature type="domain" description="Phosphatidic acid phosphatase type 2/haloperoxidase" evidence="2">
    <location>
        <begin position="105"/>
        <end position="190"/>
    </location>
</feature>
<dbReference type="Proteomes" id="UP001302274">
    <property type="component" value="Unassembled WGS sequence"/>
</dbReference>
<dbReference type="EMBL" id="JAYGJQ010000001">
    <property type="protein sequence ID" value="MEA9355984.1"/>
    <property type="molecule type" value="Genomic_DNA"/>
</dbReference>
<proteinExistence type="predicted"/>
<dbReference type="RefSeq" id="WP_323575628.1">
    <property type="nucleotide sequence ID" value="NZ_JAYGJQ010000001.1"/>
</dbReference>
<evidence type="ECO:0000259" key="2">
    <source>
        <dbReference type="Pfam" id="PF01569"/>
    </source>
</evidence>
<dbReference type="Pfam" id="PF01569">
    <property type="entry name" value="PAP2"/>
    <property type="match status" value="1"/>
</dbReference>
<reference evidence="3 4" key="1">
    <citation type="submission" date="2023-11" db="EMBL/GenBank/DDBJ databases">
        <title>A Novel Polar Bacteriovorax (B. antarcticus) Isolated from the Biocrust in Antarctica.</title>
        <authorList>
            <person name="Mun W."/>
            <person name="Choi S.Y."/>
            <person name="Mitchell R.J."/>
        </authorList>
    </citation>
    <scope>NUCLEOTIDE SEQUENCE [LARGE SCALE GENOMIC DNA]</scope>
    <source>
        <strain evidence="3 4">PP10</strain>
    </source>
</reference>